<dbReference type="PROSITE" id="PS50995">
    <property type="entry name" value="HTH_MARR_2"/>
    <property type="match status" value="1"/>
</dbReference>
<name>A0A2T5CPJ1_ALCXX</name>
<comment type="caution">
    <text evidence="4">The sequence shown here is derived from an EMBL/GenBank/DDBJ whole genome shotgun (WGS) entry which is preliminary data.</text>
</comment>
<dbReference type="Pfam" id="PF12802">
    <property type="entry name" value="MarR_2"/>
    <property type="match status" value="1"/>
</dbReference>
<accession>A0A2T5CPJ1</accession>
<dbReference type="EMBL" id="QVXO01000039">
    <property type="protein sequence ID" value="RPJ89570.1"/>
    <property type="molecule type" value="Genomic_DNA"/>
</dbReference>
<dbReference type="RefSeq" id="WP_054458746.1">
    <property type="nucleotide sequence ID" value="NZ_CP061008.1"/>
</dbReference>
<dbReference type="PANTHER" id="PTHR42756">
    <property type="entry name" value="TRANSCRIPTIONAL REGULATOR, MARR"/>
    <property type="match status" value="1"/>
</dbReference>
<dbReference type="AlphaFoldDB" id="A0A2T5CPJ1"/>
<dbReference type="GO" id="GO:0003677">
    <property type="term" value="F:DNA binding"/>
    <property type="evidence" value="ECO:0007669"/>
    <property type="project" value="UniProtKB-KW"/>
</dbReference>
<gene>
    <name evidence="4" type="ORF">DY367_22145</name>
</gene>
<keyword evidence="2" id="KW-0238">DNA-binding</keyword>
<dbReference type="PROSITE" id="PS01117">
    <property type="entry name" value="HTH_MARR_1"/>
    <property type="match status" value="1"/>
</dbReference>
<sequence>MTAAPPPSPSDGPVHYRADASCVMDENAGFLIKLVSNSLNRMLDQEMAPLELTAMQWRPVLLVFQGRADTPAELARLTGMDTGAMTRALDRLEAKGLLRRNRCQTDRRVVKIELTEIGEAKARAIPPNIARVLNYHLRGFSSDEVAQLKHLLRRMIANGSASSAPPNR</sequence>
<keyword evidence="3" id="KW-0804">Transcription</keyword>
<dbReference type="InterPro" id="IPR036390">
    <property type="entry name" value="WH_DNA-bd_sf"/>
</dbReference>
<dbReference type="SMART" id="SM00347">
    <property type="entry name" value="HTH_MARR"/>
    <property type="match status" value="1"/>
</dbReference>
<protein>
    <submittedName>
        <fullName evidence="4">MarR family transcriptional regulator</fullName>
    </submittedName>
</protein>
<dbReference type="InterPro" id="IPR000835">
    <property type="entry name" value="HTH_MarR-typ"/>
</dbReference>
<organism evidence="4 5">
    <name type="scientific">Alcaligenes xylosoxydans xylosoxydans</name>
    <name type="common">Achromobacter xylosoxidans</name>
    <dbReference type="NCBI Taxonomy" id="85698"/>
    <lineage>
        <taxon>Bacteria</taxon>
        <taxon>Pseudomonadati</taxon>
        <taxon>Pseudomonadota</taxon>
        <taxon>Betaproteobacteria</taxon>
        <taxon>Burkholderiales</taxon>
        <taxon>Alcaligenaceae</taxon>
        <taxon>Achromobacter</taxon>
    </lineage>
</organism>
<proteinExistence type="predicted"/>
<evidence type="ECO:0000256" key="3">
    <source>
        <dbReference type="ARBA" id="ARBA00023163"/>
    </source>
</evidence>
<dbReference type="OrthoDB" id="6195716at2"/>
<keyword evidence="1" id="KW-0805">Transcription regulation</keyword>
<dbReference type="PRINTS" id="PR00598">
    <property type="entry name" value="HTHMARR"/>
</dbReference>
<evidence type="ECO:0000256" key="2">
    <source>
        <dbReference type="ARBA" id="ARBA00023125"/>
    </source>
</evidence>
<evidence type="ECO:0000313" key="5">
    <source>
        <dbReference type="Proteomes" id="UP000285324"/>
    </source>
</evidence>
<dbReference type="GeneID" id="84699348"/>
<reference evidence="4 5" key="1">
    <citation type="submission" date="2018-08" db="EMBL/GenBank/DDBJ databases">
        <title>Achromobacter xylosoxidans Genome sequencing and assembly.</title>
        <authorList>
            <person name="Wang R."/>
            <person name="Rensing C."/>
            <person name="Li Y."/>
        </authorList>
    </citation>
    <scope>NUCLEOTIDE SEQUENCE [LARGE SCALE GENOMIC DNA]</scope>
    <source>
        <strain evidence="4 5">GD003A</strain>
    </source>
</reference>
<dbReference type="InterPro" id="IPR023187">
    <property type="entry name" value="Tscrpt_reg_MarR-type_CS"/>
</dbReference>
<dbReference type="Proteomes" id="UP000285324">
    <property type="component" value="Unassembled WGS sequence"/>
</dbReference>
<evidence type="ECO:0000313" key="4">
    <source>
        <dbReference type="EMBL" id="RPJ89570.1"/>
    </source>
</evidence>
<dbReference type="GO" id="GO:0003700">
    <property type="term" value="F:DNA-binding transcription factor activity"/>
    <property type="evidence" value="ECO:0007669"/>
    <property type="project" value="InterPro"/>
</dbReference>
<evidence type="ECO:0000256" key="1">
    <source>
        <dbReference type="ARBA" id="ARBA00023015"/>
    </source>
</evidence>
<dbReference type="InterPro" id="IPR036388">
    <property type="entry name" value="WH-like_DNA-bd_sf"/>
</dbReference>
<dbReference type="PANTHER" id="PTHR42756:SF1">
    <property type="entry name" value="TRANSCRIPTIONAL REPRESSOR OF EMRAB OPERON"/>
    <property type="match status" value="1"/>
</dbReference>
<dbReference type="SUPFAM" id="SSF46785">
    <property type="entry name" value="Winged helix' DNA-binding domain"/>
    <property type="match status" value="1"/>
</dbReference>
<dbReference type="Gene3D" id="1.10.10.10">
    <property type="entry name" value="Winged helix-like DNA-binding domain superfamily/Winged helix DNA-binding domain"/>
    <property type="match status" value="1"/>
</dbReference>